<organism evidence="5 6">
    <name type="scientific">Prorocentrum cordatum</name>
    <dbReference type="NCBI Taxonomy" id="2364126"/>
    <lineage>
        <taxon>Eukaryota</taxon>
        <taxon>Sar</taxon>
        <taxon>Alveolata</taxon>
        <taxon>Dinophyceae</taxon>
        <taxon>Prorocentrales</taxon>
        <taxon>Prorocentraceae</taxon>
        <taxon>Prorocentrum</taxon>
    </lineage>
</organism>
<evidence type="ECO:0000313" key="6">
    <source>
        <dbReference type="Proteomes" id="UP001189429"/>
    </source>
</evidence>
<dbReference type="PRINTS" id="PR00114">
    <property type="entry name" value="STPHPHTASE"/>
</dbReference>
<name>A0ABN9WVF2_9DINO</name>
<keyword evidence="2" id="KW-0479">Metal-binding</keyword>
<evidence type="ECO:0000313" key="5">
    <source>
        <dbReference type="EMBL" id="CAK0890825.1"/>
    </source>
</evidence>
<evidence type="ECO:0000256" key="4">
    <source>
        <dbReference type="SAM" id="MobiDB-lite"/>
    </source>
</evidence>
<dbReference type="PANTHER" id="PTHR45668">
    <property type="entry name" value="SERINE/THREONINE-PROTEIN PHOSPHATASE 5-RELATED"/>
    <property type="match status" value="1"/>
</dbReference>
<feature type="region of interest" description="Disordered" evidence="4">
    <location>
        <begin position="1"/>
        <end position="20"/>
    </location>
</feature>
<dbReference type="InterPro" id="IPR051134">
    <property type="entry name" value="PPP_phosphatase"/>
</dbReference>
<evidence type="ECO:0000256" key="3">
    <source>
        <dbReference type="ARBA" id="ARBA00023211"/>
    </source>
</evidence>
<protein>
    <recommendedName>
        <fullName evidence="7">Serine/threonine specific protein phosphatases domain-containing protein</fullName>
    </recommendedName>
</protein>
<reference evidence="5" key="1">
    <citation type="submission" date="2023-10" db="EMBL/GenBank/DDBJ databases">
        <authorList>
            <person name="Chen Y."/>
            <person name="Shah S."/>
            <person name="Dougan E. K."/>
            <person name="Thang M."/>
            <person name="Chan C."/>
        </authorList>
    </citation>
    <scope>NUCLEOTIDE SEQUENCE [LARGE SCALE GENOMIC DNA]</scope>
</reference>
<feature type="region of interest" description="Disordered" evidence="4">
    <location>
        <begin position="127"/>
        <end position="181"/>
    </location>
</feature>
<dbReference type="PANTHER" id="PTHR45668:SF5">
    <property type="entry name" value="SERINE_THREONINE-PROTEIN PHOSPHATASE 5"/>
    <property type="match status" value="1"/>
</dbReference>
<dbReference type="Gene3D" id="3.60.21.10">
    <property type="match status" value="1"/>
</dbReference>
<dbReference type="SUPFAM" id="SSF56300">
    <property type="entry name" value="Metallo-dependent phosphatases"/>
    <property type="match status" value="1"/>
</dbReference>
<accession>A0ABN9WVF2</accession>
<dbReference type="InterPro" id="IPR006186">
    <property type="entry name" value="Ser/Thr-sp_prot-phosphatase"/>
</dbReference>
<comment type="caution">
    <text evidence="5">The sequence shown here is derived from an EMBL/GenBank/DDBJ whole genome shotgun (WGS) entry which is preliminary data.</text>
</comment>
<gene>
    <name evidence="5" type="ORF">PCOR1329_LOCUS70927</name>
</gene>
<sequence>MWSDPQEENGVRQNPRGSGLVTFGPDWTHRFLADTGMSIIVRSHQVPPNNDGFYQHHGGRLLTVFSASNYCGVAGNQGAVLIYRPGQPLEAVRHWAPDFRQIAEVVIDTPEVGPAAEAVPEAARAQRRQQRKSTASSMEVLAKGGDAKAARTERLEKQGHEGPEVALETGHEGPEVTLEMA</sequence>
<keyword evidence="3" id="KW-0464">Manganese</keyword>
<dbReference type="InterPro" id="IPR029052">
    <property type="entry name" value="Metallo-depent_PP-like"/>
</dbReference>
<proteinExistence type="predicted"/>
<evidence type="ECO:0000256" key="1">
    <source>
        <dbReference type="ARBA" id="ARBA00001936"/>
    </source>
</evidence>
<comment type="cofactor">
    <cofactor evidence="1">
        <name>Mn(2+)</name>
        <dbReference type="ChEBI" id="CHEBI:29035"/>
    </cofactor>
</comment>
<dbReference type="Proteomes" id="UP001189429">
    <property type="component" value="Unassembled WGS sequence"/>
</dbReference>
<feature type="compositionally biased region" description="Basic and acidic residues" evidence="4">
    <location>
        <begin position="145"/>
        <end position="174"/>
    </location>
</feature>
<evidence type="ECO:0000256" key="2">
    <source>
        <dbReference type="ARBA" id="ARBA00022723"/>
    </source>
</evidence>
<keyword evidence="6" id="KW-1185">Reference proteome</keyword>
<dbReference type="EMBL" id="CAUYUJ010019393">
    <property type="protein sequence ID" value="CAK0890825.1"/>
    <property type="molecule type" value="Genomic_DNA"/>
</dbReference>
<evidence type="ECO:0008006" key="7">
    <source>
        <dbReference type="Google" id="ProtNLM"/>
    </source>
</evidence>